<organism evidence="1 2">
    <name type="scientific">Mikania micrantha</name>
    <name type="common">bitter vine</name>
    <dbReference type="NCBI Taxonomy" id="192012"/>
    <lineage>
        <taxon>Eukaryota</taxon>
        <taxon>Viridiplantae</taxon>
        <taxon>Streptophyta</taxon>
        <taxon>Embryophyta</taxon>
        <taxon>Tracheophyta</taxon>
        <taxon>Spermatophyta</taxon>
        <taxon>Magnoliopsida</taxon>
        <taxon>eudicotyledons</taxon>
        <taxon>Gunneridae</taxon>
        <taxon>Pentapetalae</taxon>
        <taxon>asterids</taxon>
        <taxon>campanulids</taxon>
        <taxon>Asterales</taxon>
        <taxon>Asteraceae</taxon>
        <taxon>Asteroideae</taxon>
        <taxon>Heliantheae alliance</taxon>
        <taxon>Eupatorieae</taxon>
        <taxon>Mikania</taxon>
    </lineage>
</organism>
<dbReference type="EMBL" id="SZYD01000019">
    <property type="protein sequence ID" value="KAD2393469.1"/>
    <property type="molecule type" value="Genomic_DNA"/>
</dbReference>
<proteinExistence type="predicted"/>
<accession>A0A5N6LMR5</accession>
<keyword evidence="2" id="KW-1185">Reference proteome</keyword>
<protein>
    <submittedName>
        <fullName evidence="1">Uncharacterized protein</fullName>
    </submittedName>
</protein>
<evidence type="ECO:0000313" key="1">
    <source>
        <dbReference type="EMBL" id="KAD2393469.1"/>
    </source>
</evidence>
<comment type="caution">
    <text evidence="1">The sequence shown here is derived from an EMBL/GenBank/DDBJ whole genome shotgun (WGS) entry which is preliminary data.</text>
</comment>
<dbReference type="AlphaFoldDB" id="A0A5N6LMR5"/>
<gene>
    <name evidence="1" type="ORF">E3N88_40446</name>
</gene>
<evidence type="ECO:0000313" key="2">
    <source>
        <dbReference type="Proteomes" id="UP000326396"/>
    </source>
</evidence>
<sequence>MAFAVWPSRTAKADQKSSSRITMGFGSLDSRFSSCIAKTFAKGLSQCKSCILPEIAGCHIIPLLKEISSRNLVVVGSVRVARMFEEQKFSGCHIIPLLKGISSHLINTSSGSRHEIRCELHRVQLAS</sequence>
<dbReference type="Proteomes" id="UP000326396">
    <property type="component" value="Linkage Group LG9"/>
</dbReference>
<name>A0A5N6LMR5_9ASTR</name>
<reference evidence="1 2" key="1">
    <citation type="submission" date="2019-05" db="EMBL/GenBank/DDBJ databases">
        <title>Mikania micrantha, genome provides insights into the molecular mechanism of rapid growth.</title>
        <authorList>
            <person name="Liu B."/>
        </authorList>
    </citation>
    <scope>NUCLEOTIDE SEQUENCE [LARGE SCALE GENOMIC DNA]</scope>
    <source>
        <strain evidence="1">NLD-2019</strain>
        <tissue evidence="1">Leaf</tissue>
    </source>
</reference>